<dbReference type="CDD" id="cd08422">
    <property type="entry name" value="PBP2_CrgA_like"/>
    <property type="match status" value="1"/>
</dbReference>
<sequence>MDKLGVMRAFCRIVELKSFSKAAKDLGLSPAILSRETKLLEESLGCVLLTRTTRSMTLTEHGAHYYDEARRLLSEVEALETGIQARAQQLKGTLRINAPLSFGIAVLGPITPSFRELYPDVHLGISLDDRVVDMVEGGFDISIRILRTLPDSSLVARRIGQSRQALFASPRYLAERGRPEAPEDLPAHRKLGFSLADHQHTWHLEGPNTHSTLLVEPEVSVNNSLFIRDMLLADQGIGSLPGFLSGPLEATGALERVLPEFSLPSRSIFAVTASRLSADAKARTFLDFLENELSRKD</sequence>
<evidence type="ECO:0000259" key="5">
    <source>
        <dbReference type="PROSITE" id="PS50931"/>
    </source>
</evidence>
<dbReference type="InterPro" id="IPR036390">
    <property type="entry name" value="WH_DNA-bd_sf"/>
</dbReference>
<dbReference type="InterPro" id="IPR058163">
    <property type="entry name" value="LysR-type_TF_proteobact-type"/>
</dbReference>
<dbReference type="PROSITE" id="PS50931">
    <property type="entry name" value="HTH_LYSR"/>
    <property type="match status" value="1"/>
</dbReference>
<keyword evidence="7" id="KW-1185">Reference proteome</keyword>
<gene>
    <name evidence="6" type="ORF">A3843_11865</name>
</gene>
<dbReference type="InterPro" id="IPR036388">
    <property type="entry name" value="WH-like_DNA-bd_sf"/>
</dbReference>
<dbReference type="Pfam" id="PF00126">
    <property type="entry name" value="HTH_1"/>
    <property type="match status" value="1"/>
</dbReference>
<comment type="caution">
    <text evidence="6">The sequence shown here is derived from an EMBL/GenBank/DDBJ whole genome shotgun (WGS) entry which is preliminary data.</text>
</comment>
<dbReference type="Gene3D" id="1.10.10.10">
    <property type="entry name" value="Winged helix-like DNA-binding domain superfamily/Winged helix DNA-binding domain"/>
    <property type="match status" value="1"/>
</dbReference>
<dbReference type="GO" id="GO:0003700">
    <property type="term" value="F:DNA-binding transcription factor activity"/>
    <property type="evidence" value="ECO:0007669"/>
    <property type="project" value="InterPro"/>
</dbReference>
<evidence type="ECO:0000256" key="3">
    <source>
        <dbReference type="ARBA" id="ARBA00023125"/>
    </source>
</evidence>
<dbReference type="Pfam" id="PF03466">
    <property type="entry name" value="LysR_substrate"/>
    <property type="match status" value="1"/>
</dbReference>
<dbReference type="InterPro" id="IPR000847">
    <property type="entry name" value="LysR_HTH_N"/>
</dbReference>
<dbReference type="EMBL" id="LVVZ01000018">
    <property type="protein sequence ID" value="OKL43805.1"/>
    <property type="molecule type" value="Genomic_DNA"/>
</dbReference>
<evidence type="ECO:0000256" key="1">
    <source>
        <dbReference type="ARBA" id="ARBA00009437"/>
    </source>
</evidence>
<evidence type="ECO:0000256" key="2">
    <source>
        <dbReference type="ARBA" id="ARBA00023015"/>
    </source>
</evidence>
<feature type="domain" description="HTH lysR-type" evidence="5">
    <location>
        <begin position="1"/>
        <end position="59"/>
    </location>
</feature>
<dbReference type="RefSeq" id="WP_028481478.1">
    <property type="nucleotide sequence ID" value="NZ_LVVZ01000018.1"/>
</dbReference>
<proteinExistence type="inferred from homology"/>
<keyword evidence="4" id="KW-0804">Transcription</keyword>
<dbReference type="InterPro" id="IPR005119">
    <property type="entry name" value="LysR_subst-bd"/>
</dbReference>
<dbReference type="STRING" id="197461.A3843_11865"/>
<evidence type="ECO:0000313" key="6">
    <source>
        <dbReference type="EMBL" id="OKL43805.1"/>
    </source>
</evidence>
<keyword evidence="2" id="KW-0805">Transcription regulation</keyword>
<dbReference type="FunFam" id="1.10.10.10:FF:000001">
    <property type="entry name" value="LysR family transcriptional regulator"/>
    <property type="match status" value="1"/>
</dbReference>
<protein>
    <submittedName>
        <fullName evidence="6">LysR family transcriptional regulator</fullName>
    </submittedName>
</protein>
<dbReference type="GO" id="GO:0003677">
    <property type="term" value="F:DNA binding"/>
    <property type="evidence" value="ECO:0007669"/>
    <property type="project" value="UniProtKB-KW"/>
</dbReference>
<dbReference type="AlphaFoldDB" id="A0A1U7JGI1"/>
<organism evidence="6 7">
    <name type="scientific">Pseudovibrio exalbescens</name>
    <dbReference type="NCBI Taxonomy" id="197461"/>
    <lineage>
        <taxon>Bacteria</taxon>
        <taxon>Pseudomonadati</taxon>
        <taxon>Pseudomonadota</taxon>
        <taxon>Alphaproteobacteria</taxon>
        <taxon>Hyphomicrobiales</taxon>
        <taxon>Stappiaceae</taxon>
        <taxon>Pseudovibrio</taxon>
    </lineage>
</organism>
<dbReference type="SUPFAM" id="SSF46785">
    <property type="entry name" value="Winged helix' DNA-binding domain"/>
    <property type="match status" value="1"/>
</dbReference>
<comment type="similarity">
    <text evidence="1">Belongs to the LysR transcriptional regulatory family.</text>
</comment>
<name>A0A1U7JGI1_9HYPH</name>
<dbReference type="Proteomes" id="UP000185783">
    <property type="component" value="Unassembled WGS sequence"/>
</dbReference>
<reference evidence="6 7" key="1">
    <citation type="submission" date="2016-03" db="EMBL/GenBank/DDBJ databases">
        <title>Genome sequence of Nesiotobacter sp. nov., a moderately halophilic alphaproteobacterium isolated from the Yellow Sea, China.</title>
        <authorList>
            <person name="Zhang G."/>
            <person name="Zhang R."/>
        </authorList>
    </citation>
    <scope>NUCLEOTIDE SEQUENCE [LARGE SCALE GENOMIC DNA]</scope>
    <source>
        <strain evidence="6 7">WB1-6</strain>
    </source>
</reference>
<dbReference type="Gene3D" id="3.40.190.290">
    <property type="match status" value="1"/>
</dbReference>
<accession>A0A1U7JGI1</accession>
<dbReference type="PANTHER" id="PTHR30537">
    <property type="entry name" value="HTH-TYPE TRANSCRIPTIONAL REGULATOR"/>
    <property type="match status" value="1"/>
</dbReference>
<keyword evidence="3" id="KW-0238">DNA-binding</keyword>
<evidence type="ECO:0000256" key="4">
    <source>
        <dbReference type="ARBA" id="ARBA00023163"/>
    </source>
</evidence>
<dbReference type="SUPFAM" id="SSF53850">
    <property type="entry name" value="Periplasmic binding protein-like II"/>
    <property type="match status" value="1"/>
</dbReference>
<dbReference type="PANTHER" id="PTHR30537:SF5">
    <property type="entry name" value="HTH-TYPE TRANSCRIPTIONAL ACTIVATOR TTDR-RELATED"/>
    <property type="match status" value="1"/>
</dbReference>
<evidence type="ECO:0000313" key="7">
    <source>
        <dbReference type="Proteomes" id="UP000185783"/>
    </source>
</evidence>